<dbReference type="NCBIfam" id="TIGR00360">
    <property type="entry name" value="ComEC_N-term"/>
    <property type="match status" value="1"/>
</dbReference>
<keyword evidence="3 6" id="KW-0812">Transmembrane</keyword>
<evidence type="ECO:0000256" key="6">
    <source>
        <dbReference type="SAM" id="Phobius"/>
    </source>
</evidence>
<evidence type="ECO:0000256" key="2">
    <source>
        <dbReference type="ARBA" id="ARBA00022475"/>
    </source>
</evidence>
<feature type="transmembrane region" description="Helical" evidence="6">
    <location>
        <begin position="78"/>
        <end position="99"/>
    </location>
</feature>
<evidence type="ECO:0008006" key="11">
    <source>
        <dbReference type="Google" id="ProtNLM"/>
    </source>
</evidence>
<evidence type="ECO:0000313" key="10">
    <source>
        <dbReference type="Proteomes" id="UP000786693"/>
    </source>
</evidence>
<sequence length="708" mass="74669">MRQADAIPLAQRLGDTIAMACQVLRGRRLPWLAGAFGGGVGLYFALPAEPLPTQVLGCLALAFLLAGAAWIWRGGAGLLPLVALCVVLGLLSGVLRTAVVAGPVLPFRYYGAVEGRVVIVDRSASERMRVTLDQVRLDGVPPDQTPRRIRVSFPPDTPKPAPGTWAMTTAHLSAPNGPTEPGGFDFQRHAWFLKLGAIGYTRVALLETAPPENGARLAISRLRASLSEGLRARLPGARGEVAAAITTGDRSGLPPDVVEALRASNLAHLLAISGLHMGLLVGFVFWVARGGLALWPSVALRYPTRAWAAAIAFPFALFYLFLSGGSVATQRAFVMAAVMLGAILLGRRALSLRSVALAAVIILAWRPESLPGPGFQMSFAATTALVIAFRGLMTLRQRDGWEAWFTGWRGALLSLFVSSLVAGLATAPFAALHFNRVGQFGLIANLLAVPMMGMVVMPLLLLGLILWPLGLEAGLLWVAGQGITWIIFVATWVADLPGAVSHVPAPSPLVLPLLGVGMTIVACAVGRGRFIGMAVLGLAGGLWLQSPRPDLLIASDGRLVGAMTPDGRHLSREKGAGFTAENWLENDGDPVAQAQAAARDGGLSGLPQILALRGKTGLPEAMSKCTSSIWVVTPVAVQDVPRGCVLFDETRLRTTGSVAVTVADNEHAKPYTVVTASDLQGLRPWTVAGRDMGYGPVTLPLSRYIVGD</sequence>
<protein>
    <recommendedName>
        <fullName evidence="11">Competence protein ComEC</fullName>
    </recommendedName>
</protein>
<dbReference type="Proteomes" id="UP000786693">
    <property type="component" value="Unassembled WGS sequence"/>
</dbReference>
<feature type="transmembrane region" description="Helical" evidence="6">
    <location>
        <begin position="440"/>
        <end position="467"/>
    </location>
</feature>
<evidence type="ECO:0000256" key="3">
    <source>
        <dbReference type="ARBA" id="ARBA00022692"/>
    </source>
</evidence>
<evidence type="ECO:0000313" key="9">
    <source>
        <dbReference type="EMBL" id="GIT95992.1"/>
    </source>
</evidence>
<dbReference type="PANTHER" id="PTHR30619:SF1">
    <property type="entry name" value="RECOMBINATION PROTEIN 2"/>
    <property type="match status" value="1"/>
</dbReference>
<proteinExistence type="predicted"/>
<keyword evidence="4 6" id="KW-1133">Transmembrane helix</keyword>
<feature type="transmembrane region" description="Helical" evidence="6">
    <location>
        <begin position="509"/>
        <end position="526"/>
    </location>
</feature>
<evidence type="ECO:0000256" key="5">
    <source>
        <dbReference type="ARBA" id="ARBA00023136"/>
    </source>
</evidence>
<feature type="transmembrane region" description="Helical" evidence="6">
    <location>
        <begin position="474"/>
        <end position="494"/>
    </location>
</feature>
<comment type="subcellular location">
    <subcellularLocation>
        <location evidence="1">Cell membrane</location>
        <topology evidence="1">Multi-pass membrane protein</topology>
    </subcellularLocation>
</comment>
<feature type="transmembrane region" description="Helical" evidence="6">
    <location>
        <begin position="350"/>
        <end position="367"/>
    </location>
</feature>
<feature type="domain" description="ComEC/Rec2-related protein" evidence="7">
    <location>
        <begin position="246"/>
        <end position="524"/>
    </location>
</feature>
<feature type="transmembrane region" description="Helical" evidence="6">
    <location>
        <begin position="29"/>
        <end position="46"/>
    </location>
</feature>
<evidence type="ECO:0000259" key="8">
    <source>
        <dbReference type="Pfam" id="PF13567"/>
    </source>
</evidence>
<dbReference type="InterPro" id="IPR052159">
    <property type="entry name" value="Competence_DNA_uptake"/>
</dbReference>
<organism evidence="9 10">
    <name type="scientific">Jannaschia pagri</name>
    <dbReference type="NCBI Taxonomy" id="2829797"/>
    <lineage>
        <taxon>Bacteria</taxon>
        <taxon>Pseudomonadati</taxon>
        <taxon>Pseudomonadota</taxon>
        <taxon>Alphaproteobacteria</taxon>
        <taxon>Rhodobacterales</taxon>
        <taxon>Roseobacteraceae</taxon>
        <taxon>Jannaschia</taxon>
    </lineage>
</organism>
<evidence type="ECO:0000259" key="7">
    <source>
        <dbReference type="Pfam" id="PF03772"/>
    </source>
</evidence>
<dbReference type="InterPro" id="IPR025405">
    <property type="entry name" value="DUF4131"/>
</dbReference>
<keyword evidence="5 6" id="KW-0472">Membrane</keyword>
<dbReference type="Pfam" id="PF13567">
    <property type="entry name" value="DUF4131"/>
    <property type="match status" value="1"/>
</dbReference>
<accession>A0ABQ4NNJ8</accession>
<evidence type="ECO:0000256" key="1">
    <source>
        <dbReference type="ARBA" id="ARBA00004651"/>
    </source>
</evidence>
<keyword evidence="2" id="KW-1003">Cell membrane</keyword>
<feature type="domain" description="DUF4131" evidence="8">
    <location>
        <begin position="51"/>
        <end position="190"/>
    </location>
</feature>
<feature type="transmembrane region" description="Helical" evidence="6">
    <location>
        <begin position="307"/>
        <end position="329"/>
    </location>
</feature>
<dbReference type="RefSeq" id="WP_220749469.1">
    <property type="nucleotide sequence ID" value="NZ_BPFH01000004.1"/>
</dbReference>
<evidence type="ECO:0000256" key="4">
    <source>
        <dbReference type="ARBA" id="ARBA00022989"/>
    </source>
</evidence>
<dbReference type="InterPro" id="IPR004477">
    <property type="entry name" value="ComEC_N"/>
</dbReference>
<feature type="transmembrane region" description="Helical" evidence="6">
    <location>
        <begin position="412"/>
        <end position="434"/>
    </location>
</feature>
<keyword evidence="10" id="KW-1185">Reference proteome</keyword>
<gene>
    <name evidence="9" type="ORF">JANAI62_26150</name>
</gene>
<name>A0ABQ4NNJ8_9RHOB</name>
<dbReference type="Pfam" id="PF03772">
    <property type="entry name" value="Competence"/>
    <property type="match status" value="1"/>
</dbReference>
<dbReference type="PANTHER" id="PTHR30619">
    <property type="entry name" value="DNA INTERNALIZATION/COMPETENCE PROTEIN COMEC/REC2"/>
    <property type="match status" value="1"/>
</dbReference>
<dbReference type="EMBL" id="BPFH01000004">
    <property type="protein sequence ID" value="GIT95992.1"/>
    <property type="molecule type" value="Genomic_DNA"/>
</dbReference>
<feature type="transmembrane region" description="Helical" evidence="6">
    <location>
        <begin position="373"/>
        <end position="392"/>
    </location>
</feature>
<feature type="transmembrane region" description="Helical" evidence="6">
    <location>
        <begin position="266"/>
        <end position="287"/>
    </location>
</feature>
<comment type="caution">
    <text evidence="9">The sequence shown here is derived from an EMBL/GenBank/DDBJ whole genome shotgun (WGS) entry which is preliminary data.</text>
</comment>
<reference evidence="9 10" key="1">
    <citation type="submission" date="2021-05" db="EMBL/GenBank/DDBJ databases">
        <title>Bacteria Genome sequencing.</title>
        <authorList>
            <person name="Takabe Y."/>
            <person name="Nakajima Y."/>
            <person name="Suzuki S."/>
            <person name="Shiozaki T."/>
        </authorList>
    </citation>
    <scope>NUCLEOTIDE SEQUENCE [LARGE SCALE GENOMIC DNA]</scope>
    <source>
        <strain evidence="9 10">AI_62</strain>
    </source>
</reference>